<dbReference type="PRINTS" id="PR00391">
    <property type="entry name" value="PITRANSFER"/>
</dbReference>
<reference evidence="2" key="1">
    <citation type="submission" date="2018-10" db="EMBL/GenBank/DDBJ databases">
        <title>Transcriptome assembly of Aceria tosichella (Wheat curl mite) Type 2.</title>
        <authorList>
            <person name="Scully E.D."/>
            <person name="Geib S.M."/>
            <person name="Palmer N.A."/>
            <person name="Gupta A.K."/>
            <person name="Sarath G."/>
            <person name="Tatineni S."/>
        </authorList>
    </citation>
    <scope>NUCLEOTIDE SEQUENCE</scope>
    <source>
        <strain evidence="2">LincolnNE</strain>
    </source>
</reference>
<dbReference type="GO" id="GO:0071944">
    <property type="term" value="C:cell periphery"/>
    <property type="evidence" value="ECO:0007669"/>
    <property type="project" value="UniProtKB-ARBA"/>
</dbReference>
<dbReference type="Pfam" id="PF02121">
    <property type="entry name" value="IP_trans"/>
    <property type="match status" value="1"/>
</dbReference>
<evidence type="ECO:0000313" key="2">
    <source>
        <dbReference type="EMBL" id="MDE46934.1"/>
    </source>
</evidence>
<dbReference type="GO" id="GO:0005737">
    <property type="term" value="C:cytoplasm"/>
    <property type="evidence" value="ECO:0007669"/>
    <property type="project" value="UniProtKB-ARBA"/>
</dbReference>
<organism evidence="2">
    <name type="scientific">Aceria tosichella</name>
    <name type="common">wheat curl mite</name>
    <dbReference type="NCBI Taxonomy" id="561515"/>
    <lineage>
        <taxon>Eukaryota</taxon>
        <taxon>Metazoa</taxon>
        <taxon>Ecdysozoa</taxon>
        <taxon>Arthropoda</taxon>
        <taxon>Chelicerata</taxon>
        <taxon>Arachnida</taxon>
        <taxon>Acari</taxon>
        <taxon>Acariformes</taxon>
        <taxon>Trombidiformes</taxon>
        <taxon>Prostigmata</taxon>
        <taxon>Eupodina</taxon>
        <taxon>Eriophyoidea</taxon>
        <taxon>Eriophyidae</taxon>
        <taxon>Eriophyinae</taxon>
        <taxon>Aceriini</taxon>
        <taxon>Aceria</taxon>
    </lineage>
</organism>
<protein>
    <submittedName>
        <fullName evidence="2">Protein retinal degeneration B</fullName>
    </submittedName>
</protein>
<dbReference type="PANTHER" id="PTHR10658:SF81">
    <property type="entry name" value="PROTEIN RETINAL DEGENERATION B"/>
    <property type="match status" value="1"/>
</dbReference>
<dbReference type="PANTHER" id="PTHR10658">
    <property type="entry name" value="PHOSPHATIDYLINOSITOL TRANSFER PROTEIN"/>
    <property type="match status" value="1"/>
</dbReference>
<evidence type="ECO:0000259" key="1">
    <source>
        <dbReference type="Pfam" id="PF02121"/>
    </source>
</evidence>
<name>A0A6G1S8V2_9ACAR</name>
<accession>A0A6G1S8V2</accession>
<dbReference type="FunFam" id="3.30.530.20:FF:000028">
    <property type="entry name" value="Phosphatidylinositol transfer protein 5"/>
    <property type="match status" value="1"/>
</dbReference>
<proteinExistence type="predicted"/>
<sequence>MITKEYRIPMPLGVEEYRIAQLYMIAKKSRLESEGQGSGVEIISNKPYSDGPGGDGQYTDKLYHIAAHLPVWLRGFLPKSLSTIREEAWNAYPYSKNLICAPYMDRFSIEIESKYLVGGTRQDNVFGLNKDQLAERTIDIIDFVNDFSGADNIEEENPLTYVSAKTQRGPLDREWLEAYESNGGSDPSKNFMCVYKICRVNFERWPIQYKVEQFIHDYVRKTLVRAHRQAWAWQDEWYGLTMEQIREMERETQECLSKMMKGATDEPASVGTGASGDS</sequence>
<dbReference type="GO" id="GO:0008525">
    <property type="term" value="F:phosphatidylcholine transporter activity"/>
    <property type="evidence" value="ECO:0007669"/>
    <property type="project" value="TreeGrafter"/>
</dbReference>
<dbReference type="GO" id="GO:0031210">
    <property type="term" value="F:phosphatidylcholine binding"/>
    <property type="evidence" value="ECO:0007669"/>
    <property type="project" value="TreeGrafter"/>
</dbReference>
<dbReference type="AlphaFoldDB" id="A0A6G1S8V2"/>
<feature type="domain" description="Phosphatidylinositol transfer protein N-terminal" evidence="1">
    <location>
        <begin position="1"/>
        <end position="254"/>
    </location>
</feature>
<dbReference type="Gene3D" id="3.30.530.20">
    <property type="match status" value="1"/>
</dbReference>
<dbReference type="GO" id="GO:0035091">
    <property type="term" value="F:phosphatidylinositol binding"/>
    <property type="evidence" value="ECO:0007669"/>
    <property type="project" value="TreeGrafter"/>
</dbReference>
<dbReference type="SUPFAM" id="SSF55961">
    <property type="entry name" value="Bet v1-like"/>
    <property type="match status" value="1"/>
</dbReference>
<dbReference type="InterPro" id="IPR001666">
    <property type="entry name" value="PI_transfer"/>
</dbReference>
<gene>
    <name evidence="2" type="primary">rdgB</name>
    <name evidence="2" type="ORF">g.9276</name>
</gene>
<dbReference type="GO" id="GO:0008526">
    <property type="term" value="F:phosphatidylinositol transfer activity"/>
    <property type="evidence" value="ECO:0007669"/>
    <property type="project" value="TreeGrafter"/>
</dbReference>
<dbReference type="EMBL" id="GGYP01002163">
    <property type="protein sequence ID" value="MDE46934.1"/>
    <property type="molecule type" value="Transcribed_RNA"/>
</dbReference>
<dbReference type="InterPro" id="IPR023393">
    <property type="entry name" value="START-like_dom_sf"/>
</dbReference>
<dbReference type="InterPro" id="IPR055261">
    <property type="entry name" value="PI_transfer_N"/>
</dbReference>